<evidence type="ECO:0000256" key="2">
    <source>
        <dbReference type="SAM" id="SignalP"/>
    </source>
</evidence>
<dbReference type="Proteomes" id="UP000727056">
    <property type="component" value="Unassembled WGS sequence"/>
</dbReference>
<dbReference type="EMBL" id="JAAVJC010000077">
    <property type="protein sequence ID" value="NJQ15542.1"/>
    <property type="molecule type" value="Genomic_DNA"/>
</dbReference>
<feature type="chain" id="PRO_5046128673" description="Lipoprotein" evidence="2">
    <location>
        <begin position="35"/>
        <end position="230"/>
    </location>
</feature>
<sequence>MNRRPRHARPRTTAAVAAVAAAALALTACGSDDADEEIAGLDQEQAQDDEAADDAPDEDTDADAQPPADDDIDRPDIEVAESLQLVFEEPDTGNPEHDAILTDSQWQIKSVFEVLTTHDLENSSVGFYTAGESYMQDMESLEYIIEEGGTSEGTMRFTGHRVLDVEGDVAFVEYCRDFSEVQDTRFDTGEVEFEANPDALPSYQKVRLQKNDLGVWQTTDTEIEQESAKC</sequence>
<dbReference type="PROSITE" id="PS51257">
    <property type="entry name" value="PROKAR_LIPOPROTEIN"/>
    <property type="match status" value="1"/>
</dbReference>
<keyword evidence="2" id="KW-0732">Signal</keyword>
<reference evidence="3 4" key="1">
    <citation type="submission" date="2020-03" db="EMBL/GenBank/DDBJ databases">
        <title>Draft genome of Streptomyces sp. ventii, isolated from the Axial Seamount in the Pacific Ocean, and resequencing of the two type strains Streptomyces lonarensis strain NCL 716 and Streptomyces bohaiensis strain 11A07.</title>
        <authorList>
            <person name="Loughran R.M."/>
            <person name="Pfannmuller K.M."/>
            <person name="Wasson B.J."/>
            <person name="Deadmond M.C."/>
            <person name="Paddock B.E."/>
            <person name="Koyack M.J."/>
            <person name="Gallegos D.A."/>
            <person name="Mitchell E.A."/>
            <person name="Ushijima B."/>
            <person name="Saw J.H."/>
            <person name="Mcphail K.L."/>
            <person name="Videau P."/>
        </authorList>
    </citation>
    <scope>NUCLEOTIDE SEQUENCE [LARGE SCALE GENOMIC DNA]</scope>
    <source>
        <strain evidence="3 4">11A07</strain>
    </source>
</reference>
<feature type="region of interest" description="Disordered" evidence="1">
    <location>
        <begin position="35"/>
        <end position="74"/>
    </location>
</feature>
<keyword evidence="4" id="KW-1185">Reference proteome</keyword>
<evidence type="ECO:0000313" key="3">
    <source>
        <dbReference type="EMBL" id="NJQ15542.1"/>
    </source>
</evidence>
<name>A0ABX1C8S3_9ACTN</name>
<gene>
    <name evidence="3" type="ORF">HCN52_11415</name>
</gene>
<evidence type="ECO:0008006" key="5">
    <source>
        <dbReference type="Google" id="ProtNLM"/>
    </source>
</evidence>
<organism evidence="3 4">
    <name type="scientific">Streptomyces bohaiensis</name>
    <dbReference type="NCBI Taxonomy" id="1431344"/>
    <lineage>
        <taxon>Bacteria</taxon>
        <taxon>Bacillati</taxon>
        <taxon>Actinomycetota</taxon>
        <taxon>Actinomycetes</taxon>
        <taxon>Kitasatosporales</taxon>
        <taxon>Streptomycetaceae</taxon>
        <taxon>Streptomyces</taxon>
    </lineage>
</organism>
<comment type="caution">
    <text evidence="3">The sequence shown here is derived from an EMBL/GenBank/DDBJ whole genome shotgun (WGS) entry which is preliminary data.</text>
</comment>
<feature type="compositionally biased region" description="Acidic residues" evidence="1">
    <location>
        <begin position="35"/>
        <end position="73"/>
    </location>
</feature>
<protein>
    <recommendedName>
        <fullName evidence="5">Lipoprotein</fullName>
    </recommendedName>
</protein>
<dbReference type="RefSeq" id="WP_168088312.1">
    <property type="nucleotide sequence ID" value="NZ_BHZH01000173.1"/>
</dbReference>
<accession>A0ABX1C8S3</accession>
<proteinExistence type="predicted"/>
<evidence type="ECO:0000313" key="4">
    <source>
        <dbReference type="Proteomes" id="UP000727056"/>
    </source>
</evidence>
<evidence type="ECO:0000256" key="1">
    <source>
        <dbReference type="SAM" id="MobiDB-lite"/>
    </source>
</evidence>
<feature type="signal peptide" evidence="2">
    <location>
        <begin position="1"/>
        <end position="34"/>
    </location>
</feature>